<gene>
    <name evidence="2" type="ordered locus">Metho_2507</name>
</gene>
<feature type="transmembrane region" description="Helical" evidence="1">
    <location>
        <begin position="21"/>
        <end position="42"/>
    </location>
</feature>
<protein>
    <submittedName>
        <fullName evidence="2">Uncharacterized protein</fullName>
    </submittedName>
</protein>
<dbReference type="Proteomes" id="UP000010866">
    <property type="component" value="Plasmid pMETHO01"/>
</dbReference>
<evidence type="ECO:0000313" key="3">
    <source>
        <dbReference type="Proteomes" id="UP000010866"/>
    </source>
</evidence>
<sequence>MEFALIFDDIINLFCEAYTCLAISIMISCFYIIVQSALCFAYSHMGKYVLYSVVAPFRDVPVLGGVIEVYIDHLISQDTQAYNAFMASSF</sequence>
<accession>L0KYV6</accession>
<keyword evidence="1" id="KW-0812">Transmembrane</keyword>
<dbReference type="KEGG" id="mhz:Metho_2507"/>
<keyword evidence="1" id="KW-1133">Transmembrane helix</keyword>
<evidence type="ECO:0000256" key="1">
    <source>
        <dbReference type="SAM" id="Phobius"/>
    </source>
</evidence>
<name>L0KYV6_METHD</name>
<dbReference type="AlphaFoldDB" id="L0KYV6"/>
<keyword evidence="1" id="KW-0472">Membrane</keyword>
<dbReference type="HOGENOM" id="CLU_2433872_0_0_2"/>
<organism evidence="2 3">
    <name type="scientific">Methanomethylovorans hollandica (strain DSM 15978 / NBRC 107637 / DMS1)</name>
    <dbReference type="NCBI Taxonomy" id="867904"/>
    <lineage>
        <taxon>Archaea</taxon>
        <taxon>Methanobacteriati</taxon>
        <taxon>Methanobacteriota</taxon>
        <taxon>Stenosarchaea group</taxon>
        <taxon>Methanomicrobia</taxon>
        <taxon>Methanosarcinales</taxon>
        <taxon>Methanosarcinaceae</taxon>
        <taxon>Methanomethylovorans</taxon>
    </lineage>
</organism>
<keyword evidence="2" id="KW-0614">Plasmid</keyword>
<reference evidence="3" key="1">
    <citation type="submission" date="2012-02" db="EMBL/GenBank/DDBJ databases">
        <title>Complete sequence of plasmid of Methanomethylovorans hollandica DSM 15978.</title>
        <authorList>
            <person name="Lucas S."/>
            <person name="Copeland A."/>
            <person name="Lapidus A."/>
            <person name="Glavina del Rio T."/>
            <person name="Dalin E."/>
            <person name="Tice H."/>
            <person name="Bruce D."/>
            <person name="Goodwin L."/>
            <person name="Pitluck S."/>
            <person name="Peters L."/>
            <person name="Mikhailova N."/>
            <person name="Held B."/>
            <person name="Kyrpides N."/>
            <person name="Mavromatis K."/>
            <person name="Ivanova N."/>
            <person name="Brettin T."/>
            <person name="Detter J.C."/>
            <person name="Han C."/>
            <person name="Larimer F."/>
            <person name="Land M."/>
            <person name="Hauser L."/>
            <person name="Markowitz V."/>
            <person name="Cheng J.-F."/>
            <person name="Hugenholtz P."/>
            <person name="Woyke T."/>
            <person name="Wu D."/>
            <person name="Spring S."/>
            <person name="Schroeder M."/>
            <person name="Brambilla E."/>
            <person name="Klenk H.-P."/>
            <person name="Eisen J.A."/>
        </authorList>
    </citation>
    <scope>NUCLEOTIDE SEQUENCE [LARGE SCALE GENOMIC DNA]</scope>
    <source>
        <strain evidence="3">DSM 15978 / NBRC 107637 / DMS1</strain>
        <plasmid evidence="3">Plasmid pMETHO01</plasmid>
    </source>
</reference>
<geneLocation type="plasmid" evidence="2 3">
    <name>pMETHO01</name>
</geneLocation>
<proteinExistence type="predicted"/>
<evidence type="ECO:0000313" key="2">
    <source>
        <dbReference type="EMBL" id="AGB50647.1"/>
    </source>
</evidence>
<dbReference type="EMBL" id="CP003363">
    <property type="protein sequence ID" value="AGB50647.1"/>
    <property type="molecule type" value="Genomic_DNA"/>
</dbReference>
<keyword evidence="3" id="KW-1185">Reference proteome</keyword>